<accession>A0A1H3CNT3</accession>
<gene>
    <name evidence="6" type="ORF">SAMN05421504_10399</name>
</gene>
<feature type="compositionally biased region" description="Pro residues" evidence="2">
    <location>
        <begin position="308"/>
        <end position="347"/>
    </location>
</feature>
<dbReference type="Pfam" id="PF25023">
    <property type="entry name" value="TEN_YD-shell"/>
    <property type="match status" value="1"/>
</dbReference>
<dbReference type="OrthoDB" id="4981820at2"/>
<keyword evidence="1" id="KW-0677">Repeat</keyword>
<dbReference type="InterPro" id="IPR045351">
    <property type="entry name" value="DUF6531"/>
</dbReference>
<dbReference type="InterPro" id="IPR006530">
    <property type="entry name" value="YD"/>
</dbReference>
<evidence type="ECO:0000256" key="2">
    <source>
        <dbReference type="SAM" id="MobiDB-lite"/>
    </source>
</evidence>
<evidence type="ECO:0000313" key="6">
    <source>
        <dbReference type="EMBL" id="SDX55813.1"/>
    </source>
</evidence>
<dbReference type="STRING" id="589385.SAMN05421504_10399"/>
<evidence type="ECO:0000256" key="1">
    <source>
        <dbReference type="ARBA" id="ARBA00022737"/>
    </source>
</evidence>
<sequence>MSNPLVAAPTDSTKAYSGVVLLESAFDLKQAIESGDWAGVALGAVGAALDALGAVLDPFGTILAAGVGWLLEHVGPLKEALDALAGSPDAVKAHSETWKNVATELGSISDDLKAMVAADTTAWKGEAADAYRKQAADVEALLKTTKEAAEGASSGVKTAGEVVAAVRMLVRDIIAEVVGHMISWALQVLFTLGIGLAWVVPQVVTEVAKTAAKIANLTKRLVHALKALAPLLKKATGLFDDVAKQLKGIKGGKPGPSGKPGDLPPPPKQPPPPRGGDGSTGPQSAPKDPPPNTTRGGGESTSPSGAPKDPPPPPPVKNDPPPPPPATKSDPPPPPPPPVKQPDPPPLNRGGNESTTPSGGKNDPAKTKDPDNKPCEFDPIDVATGDVLLSEVDLVVPGVLGGLIAREHVSSYRDGRWFGPSWTSLVDERLIFDAGVVRYYSADAMVLTFPIPLPGKASTAVYGPPRTLEADGDGYLITDPGRGLLRRFTRAGQDEFLLREVHADNDELVILDRAPDGAPTVLSHSGGARIAFETAAGRVRSVRALAPGGDVPVARYEYDQNGHLSLRANSTPRPARYDHDAEGRVRGWTDHNGTWYRYVYDESGRCVRTVGDGGYLDGSLSYADGRTVTTDSLGHQKIFEFDAAGNVVSETDKLGGVTRSEWGPHDLLLARTDQLGRRTEFEHDAAGTLVAVIRPDGSRVVITAWTEAGLEIEVTDGERVYTRSYPGSFDPYTQPLGVFQDIDEVPAPDGESADVDVDLFGRPRVLRKPSGQVTLAWTVEGKLRTTVGADGARQQWTYDGEGGEVSHTDALNRVAVAEHGPFGVLTATTDPVGARTTRRFDTELRLLAVTNPAGRTWEFGYDAEGRLLSQSDFDGRITRCAYDAAGQLVHLINAAGERVEFSYDQLGNIRERISAAGAETYQHDPVGKLVRATSPDTELALEHDLDGRVVRSTISGRTTTFGYTGDTDTDRRSPSGVDVHWGRTGDVDTLTVAGTELTLHRDAAGRQVAVTVGANPLVQQEFDAAGRLAAQRTPAGPRRYHRRPDGSVMSREDPGGGARYEFDPVGRITAVHTHGGTERYAYDVTGNLIAASPGLAHYVTDAQGRLVQRTVGDLVWTFGWDAQDHLTGVRTPDGAQWRYRYDALDRRVAKQRLDAAGGIAEQVDFAWDGNTLIEASHSAGHTFTWVYHPDDGKPVAQVVTSPDGTARVSVVVTDDVGTPVELIAADAGAVSPVRTSLWGLTGDGAVTPLRFPGQYFDAETGLHYNVFRYYDPRNARYLSADPLGLDPAPNPLTYVADPLLACDPLGLTWGGGGSGSARLAAKYVQQQADAAKQAAQAAAAAAAGPNPTAVAAAQSATGKCKKKPSNSGNHFQPYPQTAPKKGSGGTSSSGPKVPKGPKDPDSGRWESQGGATSSGKQTLDGSPIGRNADWSPKPGHLTDVEDLLKTKHKDYSPELQNALDKVNGYKPSNPPTGTAQWVKGHLQNDNLDGPGTKDNMTPLTQTANKNMSQGFERYVKESNDHLRLIKSEVPNDNKLAQIPGIDPSQYDKVRNDLKDLKLNYSVDASTGSGGLKFPNSPNEFERSIRDHLELKAGYEGVTPDVQKYLDFRYGPGYLHEFPPNGQKMDTLTGEMTDLPSPPGSPMSLT</sequence>
<feature type="domain" description="Teneurin-like YD-shell" evidence="4">
    <location>
        <begin position="1041"/>
        <end position="1281"/>
    </location>
</feature>
<dbReference type="InterPro" id="IPR050708">
    <property type="entry name" value="T6SS_VgrG/RHS"/>
</dbReference>
<evidence type="ECO:0000259" key="5">
    <source>
        <dbReference type="Pfam" id="PF25547"/>
    </source>
</evidence>
<dbReference type="NCBIfam" id="TIGR01643">
    <property type="entry name" value="YD_repeat_2x"/>
    <property type="match status" value="5"/>
</dbReference>
<evidence type="ECO:0000313" key="7">
    <source>
        <dbReference type="Proteomes" id="UP000199515"/>
    </source>
</evidence>
<reference evidence="6 7" key="1">
    <citation type="submission" date="2016-10" db="EMBL/GenBank/DDBJ databases">
        <authorList>
            <person name="de Groot N.N."/>
        </authorList>
    </citation>
    <scope>NUCLEOTIDE SEQUENCE [LARGE SCALE GENOMIC DNA]</scope>
    <source>
        <strain evidence="6 7">CPCC 202699</strain>
    </source>
</reference>
<dbReference type="Pfam" id="PF20148">
    <property type="entry name" value="DUF6531"/>
    <property type="match status" value="1"/>
</dbReference>
<feature type="region of interest" description="Disordered" evidence="2">
    <location>
        <begin position="1031"/>
        <end position="1058"/>
    </location>
</feature>
<dbReference type="InterPro" id="IPR031325">
    <property type="entry name" value="RHS_repeat"/>
</dbReference>
<feature type="domain" description="Outer membrane channel protein CpnT-like N-terminal" evidence="5">
    <location>
        <begin position="86"/>
        <end position="204"/>
    </location>
</feature>
<dbReference type="PANTHER" id="PTHR32305">
    <property type="match status" value="1"/>
</dbReference>
<dbReference type="InterPro" id="IPR036689">
    <property type="entry name" value="ESAT-6-like_sf"/>
</dbReference>
<dbReference type="InterPro" id="IPR038332">
    <property type="entry name" value="PPE_sf"/>
</dbReference>
<evidence type="ECO:0000259" key="4">
    <source>
        <dbReference type="Pfam" id="PF25023"/>
    </source>
</evidence>
<organism evidence="6 7">
    <name type="scientific">Amycolatopsis xylanica</name>
    <dbReference type="NCBI Taxonomy" id="589385"/>
    <lineage>
        <taxon>Bacteria</taxon>
        <taxon>Bacillati</taxon>
        <taxon>Actinomycetota</taxon>
        <taxon>Actinomycetes</taxon>
        <taxon>Pseudonocardiales</taxon>
        <taxon>Pseudonocardiaceae</taxon>
        <taxon>Amycolatopsis</taxon>
    </lineage>
</organism>
<dbReference type="NCBIfam" id="TIGR03696">
    <property type="entry name" value="Rhs_assc_core"/>
    <property type="match status" value="1"/>
</dbReference>
<feature type="compositionally biased region" description="Polar residues" evidence="2">
    <location>
        <begin position="1409"/>
        <end position="1420"/>
    </location>
</feature>
<feature type="compositionally biased region" description="Basic and acidic residues" evidence="2">
    <location>
        <begin position="363"/>
        <end position="376"/>
    </location>
</feature>
<protein>
    <submittedName>
        <fullName evidence="6">RHS repeat-associated core domain-containing protein</fullName>
    </submittedName>
</protein>
<feature type="region of interest" description="Disordered" evidence="2">
    <location>
        <begin position="1354"/>
        <end position="1438"/>
    </location>
</feature>
<dbReference type="Pfam" id="PF25547">
    <property type="entry name" value="WXG100_2"/>
    <property type="match status" value="1"/>
</dbReference>
<feature type="region of interest" description="Disordered" evidence="2">
    <location>
        <begin position="1621"/>
        <end position="1645"/>
    </location>
</feature>
<dbReference type="SUPFAM" id="SSF140453">
    <property type="entry name" value="EsxAB dimer-like"/>
    <property type="match status" value="1"/>
</dbReference>
<name>A0A1H3CNT3_9PSEU</name>
<keyword evidence="7" id="KW-1185">Reference proteome</keyword>
<feature type="compositionally biased region" description="Pro residues" evidence="2">
    <location>
        <begin position="262"/>
        <end position="274"/>
    </location>
</feature>
<dbReference type="PRINTS" id="PR00394">
    <property type="entry name" value="RHSPROTEIN"/>
</dbReference>
<dbReference type="RefSeq" id="WP_091289226.1">
    <property type="nucleotide sequence ID" value="NZ_FNON01000003.1"/>
</dbReference>
<evidence type="ECO:0000259" key="3">
    <source>
        <dbReference type="Pfam" id="PF20148"/>
    </source>
</evidence>
<feature type="compositionally biased region" description="Pro residues" evidence="2">
    <location>
        <begin position="1635"/>
        <end position="1645"/>
    </location>
</feature>
<dbReference type="PANTHER" id="PTHR32305:SF15">
    <property type="entry name" value="PROTEIN RHSA-RELATED"/>
    <property type="match status" value="1"/>
</dbReference>
<dbReference type="InterPro" id="IPR056823">
    <property type="entry name" value="TEN-like_YD-shell"/>
</dbReference>
<dbReference type="Pfam" id="PF05593">
    <property type="entry name" value="RHS_repeat"/>
    <property type="match status" value="3"/>
</dbReference>
<dbReference type="EMBL" id="FNON01000003">
    <property type="protein sequence ID" value="SDX55813.1"/>
    <property type="molecule type" value="Genomic_DNA"/>
</dbReference>
<dbReference type="Proteomes" id="UP000199515">
    <property type="component" value="Unassembled WGS sequence"/>
</dbReference>
<feature type="region of interest" description="Disordered" evidence="2">
    <location>
        <begin position="247"/>
        <end position="378"/>
    </location>
</feature>
<feature type="domain" description="DUF6531" evidence="3">
    <location>
        <begin position="378"/>
        <end position="449"/>
    </location>
</feature>
<dbReference type="InterPro" id="IPR022385">
    <property type="entry name" value="Rhs_assc_core"/>
</dbReference>
<dbReference type="Gene3D" id="1.20.1260.20">
    <property type="entry name" value="PPE superfamily"/>
    <property type="match status" value="1"/>
</dbReference>
<dbReference type="InterPro" id="IPR057746">
    <property type="entry name" value="CpnT-like_N"/>
</dbReference>
<dbReference type="Gene3D" id="2.180.10.10">
    <property type="entry name" value="RHS repeat-associated core"/>
    <property type="match status" value="2"/>
</dbReference>
<dbReference type="SUPFAM" id="SSF69304">
    <property type="entry name" value="Tricorn protease N-terminal domain"/>
    <property type="match status" value="2"/>
</dbReference>
<proteinExistence type="predicted"/>